<evidence type="ECO:0000313" key="2">
    <source>
        <dbReference type="Proteomes" id="UP001489902"/>
    </source>
</evidence>
<protein>
    <recommendedName>
        <fullName evidence="3">SnoaL-like domain-containing protein</fullName>
    </recommendedName>
</protein>
<name>A0ABZ2X0M1_9HYPO</name>
<gene>
    <name evidence="1" type="ORF">QYS62_006703</name>
</gene>
<keyword evidence="2" id="KW-1185">Reference proteome</keyword>
<reference evidence="1 2" key="1">
    <citation type="submission" date="2024-04" db="EMBL/GenBank/DDBJ databases">
        <title>Complete genome sequence of Fusarium acuminatum.</title>
        <authorList>
            <person name="Lan B."/>
        </authorList>
    </citation>
    <scope>NUCLEOTIDE SEQUENCE [LARGE SCALE GENOMIC DNA]</scope>
    <source>
        <strain evidence="1">1A</strain>
    </source>
</reference>
<sequence length="144" mass="16530">MPLNPQEDRQRIESWLLAFHASSKTLDADQWVEGFFTDDVTLQFANNPVISRDDLRPMFKNVFANLDMMTHDIEYFDYVPPRIYQAATVRYLVKGDDPEKGIIQIPGFSSLSVREGNDGKLLCYHAEIFLDASPVFQRIAEKAV</sequence>
<dbReference type="Proteomes" id="UP001489902">
    <property type="component" value="Chromosome 3"/>
</dbReference>
<evidence type="ECO:0000313" key="1">
    <source>
        <dbReference type="EMBL" id="WZH45637.1"/>
    </source>
</evidence>
<dbReference type="Gene3D" id="3.10.450.50">
    <property type="match status" value="1"/>
</dbReference>
<dbReference type="SUPFAM" id="SSF54427">
    <property type="entry name" value="NTF2-like"/>
    <property type="match status" value="1"/>
</dbReference>
<organism evidence="1 2">
    <name type="scientific">Fusarium acuminatum</name>
    <dbReference type="NCBI Taxonomy" id="5515"/>
    <lineage>
        <taxon>Eukaryota</taxon>
        <taxon>Fungi</taxon>
        <taxon>Dikarya</taxon>
        <taxon>Ascomycota</taxon>
        <taxon>Pezizomycotina</taxon>
        <taxon>Sordariomycetes</taxon>
        <taxon>Hypocreomycetidae</taxon>
        <taxon>Hypocreales</taxon>
        <taxon>Nectriaceae</taxon>
        <taxon>Fusarium</taxon>
        <taxon>Fusarium tricinctum species complex</taxon>
    </lineage>
</organism>
<accession>A0ABZ2X0M1</accession>
<dbReference type="InterPro" id="IPR032710">
    <property type="entry name" value="NTF2-like_dom_sf"/>
</dbReference>
<evidence type="ECO:0008006" key="3">
    <source>
        <dbReference type="Google" id="ProtNLM"/>
    </source>
</evidence>
<proteinExistence type="predicted"/>
<dbReference type="EMBL" id="CP151262">
    <property type="protein sequence ID" value="WZH45637.1"/>
    <property type="molecule type" value="Genomic_DNA"/>
</dbReference>